<name>A0ABY7PNI7_9BACT</name>
<feature type="chain" id="PRO_5046447926" description="Adhesin domain-containing protein" evidence="1">
    <location>
        <begin position="27"/>
        <end position="310"/>
    </location>
</feature>
<reference evidence="2 3" key="1">
    <citation type="journal article" date="2011" name="Int. J. Syst. Evol. Microbiol.">
        <title>Hymenobacter yonginensis sp. nov., isolated from a mesotrophic artificial lake.</title>
        <authorList>
            <person name="Joung Y."/>
            <person name="Cho S.H."/>
            <person name="Kim H."/>
            <person name="Kim S.B."/>
            <person name="Joh K."/>
        </authorList>
    </citation>
    <scope>NUCLEOTIDE SEQUENCE [LARGE SCALE GENOMIC DNA]</scope>
    <source>
        <strain evidence="2 3">KCTC 22745</strain>
    </source>
</reference>
<evidence type="ECO:0000313" key="3">
    <source>
        <dbReference type="Proteomes" id="UP001211872"/>
    </source>
</evidence>
<dbReference type="EMBL" id="CP115396">
    <property type="protein sequence ID" value="WBO84816.1"/>
    <property type="molecule type" value="Genomic_DNA"/>
</dbReference>
<evidence type="ECO:0000256" key="1">
    <source>
        <dbReference type="SAM" id="SignalP"/>
    </source>
</evidence>
<dbReference type="Proteomes" id="UP001211872">
    <property type="component" value="Chromosome"/>
</dbReference>
<protein>
    <recommendedName>
        <fullName evidence="4">Adhesin domain-containing protein</fullName>
    </recommendedName>
</protein>
<feature type="signal peptide" evidence="1">
    <location>
        <begin position="1"/>
        <end position="26"/>
    </location>
</feature>
<dbReference type="RefSeq" id="WP_270127371.1">
    <property type="nucleotide sequence ID" value="NZ_CP115396.1"/>
</dbReference>
<gene>
    <name evidence="2" type="ORF">O9Z63_00915</name>
</gene>
<sequence length="310" mass="33909">MNIHPQNLRLWPTLATSLLLMLGAVAAPAQTKVQVVTRTLEQTLPCPEGTLVRVRAEKAAVRVQGWDKPTVRVVLRLIARHPEREIAEQELPVARYQIEKSGSVIDLVNYFAQAPGAAAVRSDLRAEYTVQMPAGNPLQVVNAYGQTSFTGLTGKQTLEQDFGQITLQDLRGSLSATARYADLNAANLNLTFVCEADKSALRLTAASGSYTIRNRYGSVLLQPGSYVKSIFIDAQRTEVKLDVLQPEQFSYNLSTAHSTLIVPSSYADAVRKTPGQQSLRLITPDGAPLIRVLTSYAPITLHVVPLIIKH</sequence>
<evidence type="ECO:0000313" key="2">
    <source>
        <dbReference type="EMBL" id="WBO84816.1"/>
    </source>
</evidence>
<proteinExistence type="predicted"/>
<accession>A0ABY7PNI7</accession>
<evidence type="ECO:0008006" key="4">
    <source>
        <dbReference type="Google" id="ProtNLM"/>
    </source>
</evidence>
<keyword evidence="3" id="KW-1185">Reference proteome</keyword>
<organism evidence="2 3">
    <name type="scientific">Hymenobacter yonginensis</name>
    <dbReference type="NCBI Taxonomy" id="748197"/>
    <lineage>
        <taxon>Bacteria</taxon>
        <taxon>Pseudomonadati</taxon>
        <taxon>Bacteroidota</taxon>
        <taxon>Cytophagia</taxon>
        <taxon>Cytophagales</taxon>
        <taxon>Hymenobacteraceae</taxon>
        <taxon>Hymenobacter</taxon>
    </lineage>
</organism>
<keyword evidence="1" id="KW-0732">Signal</keyword>